<dbReference type="EMBL" id="LUFC02000698">
    <property type="protein sequence ID" value="KAF4495058.1"/>
    <property type="molecule type" value="Genomic_DNA"/>
</dbReference>
<evidence type="ECO:0000313" key="1">
    <source>
        <dbReference type="EMBL" id="KAF4495058.1"/>
    </source>
</evidence>
<protein>
    <submittedName>
        <fullName evidence="1">Uncharacterized protein</fullName>
    </submittedName>
</protein>
<dbReference type="AlphaFoldDB" id="A0A9P5B5L6"/>
<keyword evidence="2" id="KW-1185">Reference proteome</keyword>
<comment type="caution">
    <text evidence="1">The sequence shown here is derived from an EMBL/GenBank/DDBJ whole genome shotgun (WGS) entry which is preliminary data.</text>
</comment>
<evidence type="ECO:0000313" key="2">
    <source>
        <dbReference type="Proteomes" id="UP000737391"/>
    </source>
</evidence>
<accession>A0A9P5B5L6</accession>
<name>A0A9P5B5L6_9HYPO</name>
<proteinExistence type="predicted"/>
<gene>
    <name evidence="1" type="ORF">FAGAP_8808</name>
</gene>
<sequence length="219" mass="24468">MLTSNRAQVLGLFVSTKAQQLRHYITVKKELQTPGLSVNVCDNFSVTYGSAANTRAFARLTIGDPPLEGDERVEHIVAKVPGIEGTYAAIINNTESLLHAYKMMPRGKIGIVVAVPPNGSGASMTTAEIPWSVPRPRCIGPRFHGNDWVPRRLLMKGRDERDCQTNEYDDSISPHLSIYLDSALPFKENMDEIYRFQSAVDQRIVWHRDNATNAEEKSL</sequence>
<dbReference type="OrthoDB" id="5056824at2759"/>
<organism evidence="1 2">
    <name type="scientific">Fusarium agapanthi</name>
    <dbReference type="NCBI Taxonomy" id="1803897"/>
    <lineage>
        <taxon>Eukaryota</taxon>
        <taxon>Fungi</taxon>
        <taxon>Dikarya</taxon>
        <taxon>Ascomycota</taxon>
        <taxon>Pezizomycotina</taxon>
        <taxon>Sordariomycetes</taxon>
        <taxon>Hypocreomycetidae</taxon>
        <taxon>Hypocreales</taxon>
        <taxon>Nectriaceae</taxon>
        <taxon>Fusarium</taxon>
        <taxon>Fusarium fujikuroi species complex</taxon>
    </lineage>
</organism>
<dbReference type="Proteomes" id="UP000737391">
    <property type="component" value="Unassembled WGS sequence"/>
</dbReference>
<reference evidence="1" key="1">
    <citation type="submission" date="2020-01" db="EMBL/GenBank/DDBJ databases">
        <title>Identification and distribution of gene clusters putatively required for synthesis of sphingolipid metabolism inhibitors in phylogenetically diverse species of the filamentous fungus Fusarium.</title>
        <authorList>
            <person name="Kim H.-S."/>
            <person name="Busman M."/>
            <person name="Brown D.W."/>
            <person name="Divon H."/>
            <person name="Uhlig S."/>
            <person name="Proctor R.H."/>
        </authorList>
    </citation>
    <scope>NUCLEOTIDE SEQUENCE</scope>
    <source>
        <strain evidence="1">NRRL 31653</strain>
    </source>
</reference>